<evidence type="ECO:0000256" key="2">
    <source>
        <dbReference type="ARBA" id="ARBA00022490"/>
    </source>
</evidence>
<dbReference type="InterPro" id="IPR031794">
    <property type="entry name" value="HMMR_C"/>
</dbReference>
<dbReference type="CTD" id="3161"/>
<protein>
    <submittedName>
        <fullName evidence="8">Hyaluronan mediated motility receptor isoform X1</fullName>
    </submittedName>
</protein>
<keyword evidence="3" id="KW-0206">Cytoskeleton</keyword>
<name>A0A6P8Q0H0_GEOSA</name>
<evidence type="ECO:0000256" key="3">
    <source>
        <dbReference type="ARBA" id="ARBA00023212"/>
    </source>
</evidence>
<dbReference type="FunCoup" id="A0A6P8Q0H0">
    <property type="interactions" value="1072"/>
</dbReference>
<evidence type="ECO:0000256" key="5">
    <source>
        <dbReference type="SAM" id="MobiDB-lite"/>
    </source>
</evidence>
<keyword evidence="4" id="KW-0175">Coiled coil</keyword>
<dbReference type="Pfam" id="PF15905">
    <property type="entry name" value="HMMR_N"/>
    <property type="match status" value="1"/>
</dbReference>
<dbReference type="RefSeq" id="XP_033793627.1">
    <property type="nucleotide sequence ID" value="XM_033937736.1"/>
</dbReference>
<feature type="region of interest" description="Disordered" evidence="5">
    <location>
        <begin position="614"/>
        <end position="642"/>
    </location>
</feature>
<dbReference type="PANTHER" id="PTHR18956">
    <property type="entry name" value="HYALURONAN MEDIATED MOTILITY RECEPTOR"/>
    <property type="match status" value="1"/>
</dbReference>
<evidence type="ECO:0000259" key="6">
    <source>
        <dbReference type="Pfam" id="PF15908"/>
    </source>
</evidence>
<proteinExistence type="predicted"/>
<accession>A0A6P8Q0H0</accession>
<dbReference type="Pfam" id="PF15908">
    <property type="entry name" value="HMMR_C"/>
    <property type="match status" value="1"/>
</dbReference>
<dbReference type="OrthoDB" id="419631at2759"/>
<feature type="coiled-coil region" evidence="4">
    <location>
        <begin position="84"/>
        <end position="216"/>
    </location>
</feature>
<dbReference type="GO" id="GO:0005819">
    <property type="term" value="C:spindle"/>
    <property type="evidence" value="ECO:0007669"/>
    <property type="project" value="UniProtKB-SubCell"/>
</dbReference>
<feature type="coiled-coil region" evidence="4">
    <location>
        <begin position="415"/>
        <end position="442"/>
    </location>
</feature>
<keyword evidence="2" id="KW-0963">Cytoplasm</keyword>
<feature type="coiled-coil region" evidence="4">
    <location>
        <begin position="242"/>
        <end position="301"/>
    </location>
</feature>
<dbReference type="AlphaFoldDB" id="A0A6P8Q0H0"/>
<dbReference type="GO" id="GO:0005540">
    <property type="term" value="F:hyaluronic acid binding"/>
    <property type="evidence" value="ECO:0007669"/>
    <property type="project" value="InterPro"/>
</dbReference>
<evidence type="ECO:0000313" key="8">
    <source>
        <dbReference type="RefSeq" id="XP_033793627.1"/>
    </source>
</evidence>
<feature type="coiled-coil region" evidence="4">
    <location>
        <begin position="472"/>
        <end position="612"/>
    </location>
</feature>
<keyword evidence="7" id="KW-1185">Reference proteome</keyword>
<comment type="subcellular location">
    <subcellularLocation>
        <location evidence="1">Cytoplasm</location>
        <location evidence="1">Cytoskeleton</location>
        <location evidence="1">Spindle</location>
    </subcellularLocation>
</comment>
<gene>
    <name evidence="8" type="primary">HMMR</name>
</gene>
<dbReference type="InParanoid" id="A0A6P8Q0H0"/>
<dbReference type="KEGG" id="gsh:117357332"/>
<dbReference type="GO" id="GO:0016020">
    <property type="term" value="C:membrane"/>
    <property type="evidence" value="ECO:0007669"/>
    <property type="project" value="TreeGrafter"/>
</dbReference>
<feature type="coiled-coil region" evidence="4">
    <location>
        <begin position="334"/>
        <end position="382"/>
    </location>
</feature>
<keyword evidence="8" id="KW-0675">Receptor</keyword>
<organism evidence="7 8">
    <name type="scientific">Geotrypetes seraphini</name>
    <name type="common">Gaboon caecilian</name>
    <name type="synonym">Caecilia seraphini</name>
    <dbReference type="NCBI Taxonomy" id="260995"/>
    <lineage>
        <taxon>Eukaryota</taxon>
        <taxon>Metazoa</taxon>
        <taxon>Chordata</taxon>
        <taxon>Craniata</taxon>
        <taxon>Vertebrata</taxon>
        <taxon>Euteleostomi</taxon>
        <taxon>Amphibia</taxon>
        <taxon>Gymnophiona</taxon>
        <taxon>Geotrypetes</taxon>
    </lineage>
</organism>
<evidence type="ECO:0000313" key="7">
    <source>
        <dbReference type="Proteomes" id="UP000515159"/>
    </source>
</evidence>
<evidence type="ECO:0000256" key="1">
    <source>
        <dbReference type="ARBA" id="ARBA00004186"/>
    </source>
</evidence>
<feature type="domain" description="Hyaluronan-mediated motility receptor C-terminal" evidence="6">
    <location>
        <begin position="485"/>
        <end position="638"/>
    </location>
</feature>
<reference evidence="8" key="1">
    <citation type="submission" date="2025-08" db="UniProtKB">
        <authorList>
            <consortium name="RefSeq"/>
        </authorList>
    </citation>
    <scope>IDENTIFICATION</scope>
</reference>
<dbReference type="InterPro" id="IPR026203">
    <property type="entry name" value="IHABP"/>
</dbReference>
<evidence type="ECO:0000256" key="4">
    <source>
        <dbReference type="SAM" id="Coils"/>
    </source>
</evidence>
<dbReference type="GeneID" id="117357332"/>
<sequence length="642" mass="74522">MKEGDVCGSAPQQEESEKALTTSARIHKHVSLGSTFSDDGTKKKISSLCMELMETKTKMDARDKEFSFLQFNLEGQIKVLQVDLEASQATMIAMQERNKSLEDICQYANLHNEDLEKELDKLHALVEDLRKENILLQGYLADAQDQIQTLTSKVEEMEEQLQKVQKNLEHSLEEATQLEEKLIAADQEKDKVVVKKTEVEKKLMECREEIGEVSAQAEKYKLILGQSEDRLKQKDLDISTIEEELSKQIKELNIRCQSNQQEKENLLNEGQVKEQNLNTELQLLKEKLNQDQQNLKILNQTRETLISLLKEEEVVSNSLRQELSQLPEEMLKERGLLEEELEGALDELDRLQLEEVQAEKFIAQLEEENKLHGEELAQLQTKLNDYKVSVTEEIERLKMKNSFLVEKATVTEKAVEDTRQHLQELKMAKDKTEEEYARLLLDAQTKLAGKEAEMKKSLESHLVKTTEFQSLIEEQNESIKKYLEEIERLRKEAVNDERIIELREEICTWRTLYEDLHNKIKPFQQQLDAFEAEKNALLNEHGAAQNQLNKLSDAYAKLLGHQNQKQKIKHVMKLKEENTELKQDVSRLRSQLAKERQAGKKLQEQLNAMQDIHRFDPSKAFQHDSKENMVPKTPLKDGNRNK</sequence>
<dbReference type="PANTHER" id="PTHR18956:SF6">
    <property type="entry name" value="HYALURONAN MEDIATED MOTILITY RECEPTOR"/>
    <property type="match status" value="1"/>
</dbReference>
<dbReference type="Proteomes" id="UP000515159">
    <property type="component" value="Chromosome 1"/>
</dbReference>